<keyword evidence="3" id="KW-0378">Hydrolase</keyword>
<evidence type="ECO:0000313" key="2">
    <source>
        <dbReference type="EMBL" id="HEC57256.1"/>
    </source>
</evidence>
<reference evidence="1" key="2">
    <citation type="journal article" date="2020" name="mSystems">
        <title>Genome- and Community-Level Interaction Insights into Carbon Utilization and Element Cycling Functions of Hydrothermarchaeota in Hydrothermal Sediment.</title>
        <authorList>
            <person name="Zhou Z."/>
            <person name="Liu Y."/>
            <person name="Xu W."/>
            <person name="Pan J."/>
            <person name="Luo Z.H."/>
            <person name="Li M."/>
        </authorList>
    </citation>
    <scope>NUCLEOTIDE SEQUENCE [LARGE SCALE GENOMIC DNA]</scope>
    <source>
        <strain evidence="1">HyVt-185</strain>
        <strain evidence="2">HyVt-386</strain>
    </source>
</reference>
<dbReference type="EMBL" id="DRIE01000090">
    <property type="protein sequence ID" value="HEC57256.1"/>
    <property type="molecule type" value="Genomic_DNA"/>
</dbReference>
<organism evidence="3 4">
    <name type="scientific">Candidatus Syntropharchaeum butanivorans</name>
    <dbReference type="NCBI Taxonomy" id="1839936"/>
    <lineage>
        <taxon>Archaea</taxon>
        <taxon>Methanobacteriati</taxon>
        <taxon>Methanobacteriota</taxon>
        <taxon>Stenosarchaea group</taxon>
        <taxon>Methanomicrobia</taxon>
        <taxon>Methanosarcinales</taxon>
        <taxon>ANME-2 cluster</taxon>
        <taxon>Candidatus Syntropharchaeum</taxon>
    </lineage>
</organism>
<evidence type="ECO:0000313" key="1">
    <source>
        <dbReference type="EMBL" id="HDM36331.1"/>
    </source>
</evidence>
<accession>A0A1F2P6D6</accession>
<dbReference type="STRING" id="1839936.SBU_000027"/>
<dbReference type="Proteomes" id="UP000185779">
    <property type="component" value="Unassembled WGS sequence"/>
</dbReference>
<dbReference type="Proteomes" id="UP000885863">
    <property type="component" value="Unassembled WGS sequence"/>
</dbReference>
<protein>
    <submittedName>
        <fullName evidence="3">Phosphohydrolase</fullName>
    </submittedName>
</protein>
<keyword evidence="4" id="KW-1185">Reference proteome</keyword>
<evidence type="ECO:0000313" key="4">
    <source>
        <dbReference type="Proteomes" id="UP000185779"/>
    </source>
</evidence>
<gene>
    <name evidence="1" type="ORF">ENG09_03640</name>
    <name evidence="2" type="ORF">ENI32_05170</name>
    <name evidence="3" type="ORF">SBU_000027</name>
</gene>
<dbReference type="AlphaFoldDB" id="A0A1F2P6D6"/>
<dbReference type="GO" id="GO:0016787">
    <property type="term" value="F:hydrolase activity"/>
    <property type="evidence" value="ECO:0007669"/>
    <property type="project" value="UniProtKB-KW"/>
</dbReference>
<evidence type="ECO:0000313" key="3">
    <source>
        <dbReference type="EMBL" id="OFV66734.1"/>
    </source>
</evidence>
<proteinExistence type="predicted"/>
<reference evidence="3 4" key="1">
    <citation type="submission" date="2016-05" db="EMBL/GenBank/DDBJ databases">
        <title>Microbial consortia oxidize butane by reversing methanogenesis.</title>
        <authorList>
            <person name="Laso-Perez R."/>
            <person name="Richter M."/>
            <person name="Wegener G."/>
            <person name="Musat F."/>
        </authorList>
    </citation>
    <scope>NUCLEOTIDE SEQUENCE [LARGE SCALE GENOMIC DNA]</scope>
    <source>
        <strain evidence="3">BOX1</strain>
    </source>
</reference>
<dbReference type="EMBL" id="DQZR01000152">
    <property type="protein sequence ID" value="HDM36331.1"/>
    <property type="molecule type" value="Genomic_DNA"/>
</dbReference>
<dbReference type="Proteomes" id="UP000885936">
    <property type="component" value="Unassembled WGS sequence"/>
</dbReference>
<comment type="caution">
    <text evidence="3">The sequence shown here is derived from an EMBL/GenBank/DDBJ whole genome shotgun (WGS) entry which is preliminary data.</text>
</comment>
<name>A0A1F2P6D6_9EURY</name>
<dbReference type="EMBL" id="LYOR01000001">
    <property type="protein sequence ID" value="OFV66734.1"/>
    <property type="molecule type" value="Genomic_DNA"/>
</dbReference>
<sequence>MTIEEVLAQMKSSLSESIPKERAEAVTEGIGRVFGKLKARATPSVDLMEYLNEESDWTSITALESDKNLIEYSLAVTEEMLANAGGDVTEESCVLVGLFHGIGVASFGDDRLEIHEGEDPEITRMKVGSRSLQILADFTPVEPHEAQAILYQCVEDIPVERLKITELLTDAIKKCA</sequence>